<dbReference type="AlphaFoldDB" id="A0A1V4K4A8"/>
<sequence length="139" mass="15054">MTASSLFFLVQKNTLNKDLALRRACEINTTRFKELSRLNTSRQALFNPKSARSPGTGMCIHTGLAHSHLARAAGCSVTDPPCGAVGPPSPHATTIGGTGTFRGWSKLDINIDGSQLGNYVTPQLFNLYQKQLNLLIQQI</sequence>
<dbReference type="EMBL" id="LSYS01004732">
    <property type="protein sequence ID" value="OPJ79185.1"/>
    <property type="molecule type" value="Genomic_DNA"/>
</dbReference>
<organism evidence="1 2">
    <name type="scientific">Patagioenas fasciata monilis</name>
    <dbReference type="NCBI Taxonomy" id="372326"/>
    <lineage>
        <taxon>Eukaryota</taxon>
        <taxon>Metazoa</taxon>
        <taxon>Chordata</taxon>
        <taxon>Craniata</taxon>
        <taxon>Vertebrata</taxon>
        <taxon>Euteleostomi</taxon>
        <taxon>Archelosauria</taxon>
        <taxon>Archosauria</taxon>
        <taxon>Dinosauria</taxon>
        <taxon>Saurischia</taxon>
        <taxon>Theropoda</taxon>
        <taxon>Coelurosauria</taxon>
        <taxon>Aves</taxon>
        <taxon>Neognathae</taxon>
        <taxon>Neoaves</taxon>
        <taxon>Columbimorphae</taxon>
        <taxon>Columbiformes</taxon>
        <taxon>Columbidae</taxon>
        <taxon>Patagioenas</taxon>
    </lineage>
</organism>
<evidence type="ECO:0000313" key="1">
    <source>
        <dbReference type="EMBL" id="OPJ79185.1"/>
    </source>
</evidence>
<dbReference type="Proteomes" id="UP000190648">
    <property type="component" value="Unassembled WGS sequence"/>
</dbReference>
<keyword evidence="2" id="KW-1185">Reference proteome</keyword>
<comment type="caution">
    <text evidence="1">The sequence shown here is derived from an EMBL/GenBank/DDBJ whole genome shotgun (WGS) entry which is preliminary data.</text>
</comment>
<reference evidence="1 2" key="1">
    <citation type="submission" date="2016-02" db="EMBL/GenBank/DDBJ databases">
        <title>Band-tailed pigeon sequencing and assembly.</title>
        <authorList>
            <person name="Soares A.E."/>
            <person name="Novak B.J."/>
            <person name="Rice E.S."/>
            <person name="O'Connell B."/>
            <person name="Chang D."/>
            <person name="Weber S."/>
            <person name="Shapiro B."/>
        </authorList>
    </citation>
    <scope>NUCLEOTIDE SEQUENCE [LARGE SCALE GENOMIC DNA]</scope>
    <source>
        <strain evidence="1">BTP2013</strain>
        <tissue evidence="1">Blood</tissue>
    </source>
</reference>
<accession>A0A1V4K4A8</accession>
<protein>
    <submittedName>
        <fullName evidence="1">Uncharacterized protein</fullName>
    </submittedName>
</protein>
<evidence type="ECO:0000313" key="2">
    <source>
        <dbReference type="Proteomes" id="UP000190648"/>
    </source>
</evidence>
<gene>
    <name evidence="1" type="ORF">AV530_005091</name>
</gene>
<proteinExistence type="predicted"/>
<name>A0A1V4K4A8_PATFA</name>